<comment type="similarity">
    <text evidence="1">Belongs to the BlaI transcriptional regulatory family.</text>
</comment>
<proteinExistence type="inferred from homology"/>
<dbReference type="KEGG" id="fri:FraEuI1c_1904"/>
<organism evidence="6 7">
    <name type="scientific">Pseudofrankia inefficax (strain DSM 45817 / CECT 9037 / DDB 130130 / EuI1c)</name>
    <name type="common">Frankia inefficax</name>
    <dbReference type="NCBI Taxonomy" id="298654"/>
    <lineage>
        <taxon>Bacteria</taxon>
        <taxon>Bacillati</taxon>
        <taxon>Actinomycetota</taxon>
        <taxon>Actinomycetes</taxon>
        <taxon>Frankiales</taxon>
        <taxon>Frankiaceae</taxon>
        <taxon>Pseudofrankia</taxon>
    </lineage>
</organism>
<dbReference type="OrthoDB" id="9813987at2"/>
<evidence type="ECO:0000313" key="6">
    <source>
        <dbReference type="EMBL" id="ADP79955.1"/>
    </source>
</evidence>
<feature type="compositionally biased region" description="Gly residues" evidence="5">
    <location>
        <begin position="207"/>
        <end position="217"/>
    </location>
</feature>
<dbReference type="HOGENOM" id="CLU_1270768_0_0_11"/>
<keyword evidence="2" id="KW-0805">Transcription regulation</keyword>
<name>E3ITQ8_PSEI1</name>
<dbReference type="AlphaFoldDB" id="E3ITQ8"/>
<keyword evidence="3" id="KW-0238">DNA-binding</keyword>
<evidence type="ECO:0000256" key="2">
    <source>
        <dbReference type="ARBA" id="ARBA00023015"/>
    </source>
</evidence>
<dbReference type="InterPro" id="IPR036388">
    <property type="entry name" value="WH-like_DNA-bd_sf"/>
</dbReference>
<dbReference type="EMBL" id="CP002299">
    <property type="protein sequence ID" value="ADP79955.1"/>
    <property type="molecule type" value="Genomic_DNA"/>
</dbReference>
<feature type="compositionally biased region" description="Low complexity" evidence="5">
    <location>
        <begin position="1"/>
        <end position="10"/>
    </location>
</feature>
<dbReference type="Gene3D" id="1.10.10.10">
    <property type="entry name" value="Winged helix-like DNA-binding domain superfamily/Winged helix DNA-binding domain"/>
    <property type="match status" value="1"/>
</dbReference>
<dbReference type="GO" id="GO:0045892">
    <property type="term" value="P:negative regulation of DNA-templated transcription"/>
    <property type="evidence" value="ECO:0007669"/>
    <property type="project" value="InterPro"/>
</dbReference>
<gene>
    <name evidence="6" type="ordered locus">FraEuI1c_1904</name>
</gene>
<evidence type="ECO:0000256" key="5">
    <source>
        <dbReference type="SAM" id="MobiDB-lite"/>
    </source>
</evidence>
<dbReference type="InterPro" id="IPR005650">
    <property type="entry name" value="BlaI_family"/>
</dbReference>
<sequence length="217" mass="22411">MVVGVVSDADANADDAGDDRLGGAGLLDESRTEAGAYGADDLEDHAGALTGLELAVGAGRGRRRSPGSLEAEILTVLHTARRELSPAQVRERLNGGPALSYSAVVTTLTRLHGKGVVTRRRAGRAFLYVAQSDAASLVAWRMNRLLDEQADHRPALTHFVAALSPGDEALIRQLLAEGSAGHGGGAERGWDGSAQPPDARDGRRGHGSGSGGIPAGR</sequence>
<evidence type="ECO:0000256" key="3">
    <source>
        <dbReference type="ARBA" id="ARBA00023125"/>
    </source>
</evidence>
<dbReference type="SUPFAM" id="SSF46785">
    <property type="entry name" value="Winged helix' DNA-binding domain"/>
    <property type="match status" value="1"/>
</dbReference>
<feature type="region of interest" description="Disordered" evidence="5">
    <location>
        <begin position="180"/>
        <end position="217"/>
    </location>
</feature>
<reference evidence="6 7" key="1">
    <citation type="submission" date="2010-10" db="EMBL/GenBank/DDBJ databases">
        <title>Complete sequence of Frankia sp. EuI1c.</title>
        <authorList>
            <consortium name="US DOE Joint Genome Institute"/>
            <person name="Lucas S."/>
            <person name="Copeland A."/>
            <person name="Lapidus A."/>
            <person name="Cheng J.-F."/>
            <person name="Bruce D."/>
            <person name="Goodwin L."/>
            <person name="Pitluck S."/>
            <person name="Chertkov O."/>
            <person name="Detter J.C."/>
            <person name="Han C."/>
            <person name="Tapia R."/>
            <person name="Land M."/>
            <person name="Hauser L."/>
            <person name="Jeffries C."/>
            <person name="Kyrpides N."/>
            <person name="Ivanova N."/>
            <person name="Mikhailova N."/>
            <person name="Beauchemin N."/>
            <person name="Sen A."/>
            <person name="Sur S.A."/>
            <person name="Gtari M."/>
            <person name="Wall L."/>
            <person name="Tisa L."/>
            <person name="Woyke T."/>
        </authorList>
    </citation>
    <scope>NUCLEOTIDE SEQUENCE [LARGE SCALE GENOMIC DNA]</scope>
    <source>
        <strain evidence="7">DSM 45817 / CECT 9037 / EuI1c</strain>
    </source>
</reference>
<dbReference type="InterPro" id="IPR036390">
    <property type="entry name" value="WH_DNA-bd_sf"/>
</dbReference>
<evidence type="ECO:0000313" key="7">
    <source>
        <dbReference type="Proteomes" id="UP000002484"/>
    </source>
</evidence>
<accession>E3ITQ8</accession>
<dbReference type="GO" id="GO:0003677">
    <property type="term" value="F:DNA binding"/>
    <property type="evidence" value="ECO:0007669"/>
    <property type="project" value="UniProtKB-KW"/>
</dbReference>
<feature type="region of interest" description="Disordered" evidence="5">
    <location>
        <begin position="1"/>
        <end position="26"/>
    </location>
</feature>
<dbReference type="InParanoid" id="E3ITQ8"/>
<dbReference type="STRING" id="298654.FraEuI1c_1904"/>
<protein>
    <submittedName>
        <fullName evidence="6">Transcriptional repressor, CopY family</fullName>
    </submittedName>
</protein>
<evidence type="ECO:0000256" key="4">
    <source>
        <dbReference type="ARBA" id="ARBA00023163"/>
    </source>
</evidence>
<dbReference type="eggNOG" id="COG3682">
    <property type="taxonomic scope" value="Bacteria"/>
</dbReference>
<dbReference type="Pfam" id="PF03965">
    <property type="entry name" value="Penicillinase_R"/>
    <property type="match status" value="1"/>
</dbReference>
<keyword evidence="7" id="KW-1185">Reference proteome</keyword>
<evidence type="ECO:0000256" key="1">
    <source>
        <dbReference type="ARBA" id="ARBA00011046"/>
    </source>
</evidence>
<keyword evidence="4" id="KW-0804">Transcription</keyword>
<dbReference type="Proteomes" id="UP000002484">
    <property type="component" value="Chromosome"/>
</dbReference>